<keyword evidence="6" id="KW-0132">Cell division</keyword>
<dbReference type="AlphaFoldDB" id="A0AAN9T8M4"/>
<evidence type="ECO:0000256" key="5">
    <source>
        <dbReference type="ARBA" id="ARBA00022574"/>
    </source>
</evidence>
<reference evidence="14 15" key="1">
    <citation type="submission" date="2024-03" db="EMBL/GenBank/DDBJ databases">
        <title>Adaptation during the transition from Ophiocordyceps entomopathogen to insect associate is accompanied by gene loss and intensified selection.</title>
        <authorList>
            <person name="Ward C.M."/>
            <person name="Onetto C.A."/>
            <person name="Borneman A.R."/>
        </authorList>
    </citation>
    <scope>NUCLEOTIDE SEQUENCE [LARGE SCALE GENOMIC DNA]</scope>
    <source>
        <strain evidence="14">AWRI1</strain>
        <tissue evidence="14">Single Adult Female</tissue>
    </source>
</reference>
<keyword evidence="15" id="KW-1185">Reference proteome</keyword>
<dbReference type="GO" id="GO:0051301">
    <property type="term" value="P:cell division"/>
    <property type="evidence" value="ECO:0007669"/>
    <property type="project" value="UniProtKB-KW"/>
</dbReference>
<evidence type="ECO:0000313" key="14">
    <source>
        <dbReference type="EMBL" id="KAK7574059.1"/>
    </source>
</evidence>
<gene>
    <name evidence="14" type="ORF">V9T40_011250</name>
</gene>
<dbReference type="SUPFAM" id="SSF50978">
    <property type="entry name" value="WD40 repeat-like"/>
    <property type="match status" value="1"/>
</dbReference>
<dbReference type="GO" id="GO:0005764">
    <property type="term" value="C:lysosome"/>
    <property type="evidence" value="ECO:0007669"/>
    <property type="project" value="UniProtKB-SubCell"/>
</dbReference>
<keyword evidence="4" id="KW-0813">Transport</keyword>
<evidence type="ECO:0000256" key="7">
    <source>
        <dbReference type="ARBA" id="ARBA00022737"/>
    </source>
</evidence>
<evidence type="ECO:0000256" key="8">
    <source>
        <dbReference type="ARBA" id="ARBA00022776"/>
    </source>
</evidence>
<dbReference type="Proteomes" id="UP001367676">
    <property type="component" value="Unassembled WGS sequence"/>
</dbReference>
<evidence type="ECO:0000256" key="11">
    <source>
        <dbReference type="ARBA" id="ARBA00023242"/>
    </source>
</evidence>
<organism evidence="14 15">
    <name type="scientific">Parthenolecanium corni</name>
    <dbReference type="NCBI Taxonomy" id="536013"/>
    <lineage>
        <taxon>Eukaryota</taxon>
        <taxon>Metazoa</taxon>
        <taxon>Ecdysozoa</taxon>
        <taxon>Arthropoda</taxon>
        <taxon>Hexapoda</taxon>
        <taxon>Insecta</taxon>
        <taxon>Pterygota</taxon>
        <taxon>Neoptera</taxon>
        <taxon>Paraneoptera</taxon>
        <taxon>Hemiptera</taxon>
        <taxon>Sternorrhyncha</taxon>
        <taxon>Coccoidea</taxon>
        <taxon>Coccidae</taxon>
        <taxon>Parthenolecanium</taxon>
    </lineage>
</organism>
<accession>A0AAN9T8M4</accession>
<keyword evidence="8" id="KW-0498">Mitosis</keyword>
<dbReference type="GO" id="GO:1904263">
    <property type="term" value="P:positive regulation of TORC1 signaling"/>
    <property type="evidence" value="ECO:0007669"/>
    <property type="project" value="TreeGrafter"/>
</dbReference>
<evidence type="ECO:0000256" key="4">
    <source>
        <dbReference type="ARBA" id="ARBA00022448"/>
    </source>
</evidence>
<evidence type="ECO:0000256" key="1">
    <source>
        <dbReference type="ARBA" id="ARBA00004259"/>
    </source>
</evidence>
<dbReference type="InterPro" id="IPR001680">
    <property type="entry name" value="WD40_rpt"/>
</dbReference>
<dbReference type="SMART" id="SM00320">
    <property type="entry name" value="WD40"/>
    <property type="match status" value="4"/>
</dbReference>
<evidence type="ECO:0000313" key="15">
    <source>
        <dbReference type="Proteomes" id="UP001367676"/>
    </source>
</evidence>
<dbReference type="FunFam" id="2.130.10.10:FF:000063">
    <property type="entry name" value="SEH1 like nucleoporin"/>
    <property type="match status" value="1"/>
</dbReference>
<dbReference type="GO" id="GO:0035859">
    <property type="term" value="C:Seh1-associated complex"/>
    <property type="evidence" value="ECO:0007669"/>
    <property type="project" value="TreeGrafter"/>
</dbReference>
<dbReference type="PROSITE" id="PS50082">
    <property type="entry name" value="WD_REPEATS_2"/>
    <property type="match status" value="2"/>
</dbReference>
<name>A0AAN9T8M4_9HEMI</name>
<sequence>MFEAHTINAQHKDLIHDVAYNYYGNRMATCSSDQFVKIWDQDEHGNWNLSAAWKAHSGSVWKVTWAHPEYGQVIATCSFDRTASIWEEIIDTNILKDSGGRQWVRRANLVDSRTSVTDVKFAPKTIGLFLTTCASDGILRIYEAPDIMNLSSWTHQHEVSSKLSCSCLTWTSSFNRLHVPLVAIGSDDNNASTGSKVLIYEYSEAFRKFSKIGDTVPYCFDAVHDITFATTHGRSYHLLAIATKNVRIVKVKPIPDNVVNIQSGASKFEITTVATFEDHYCTVWRVSWNVLGTVLASSGDDGCVRLWKSDKEYWKCVSVLKGDGSIPDTAMASDAAATLSTKARYLKLGPISHPNQVPYH</sequence>
<dbReference type="InterPro" id="IPR036322">
    <property type="entry name" value="WD40_repeat_dom_sf"/>
</dbReference>
<comment type="caution">
    <text evidence="14">The sequence shown here is derived from an EMBL/GenBank/DDBJ whole genome shotgun (WGS) entry which is preliminary data.</text>
</comment>
<evidence type="ECO:0000256" key="12">
    <source>
        <dbReference type="ARBA" id="ARBA00023306"/>
    </source>
</evidence>
<dbReference type="PANTHER" id="PTHR11024:SF3">
    <property type="entry name" value="NUCLEOPORIN SEH1"/>
    <property type="match status" value="1"/>
</dbReference>
<keyword evidence="11" id="KW-0539">Nucleus</keyword>
<keyword evidence="12" id="KW-0131">Cell cycle</keyword>
<dbReference type="EMBL" id="JBBCAQ010000037">
    <property type="protein sequence ID" value="KAK7574059.1"/>
    <property type="molecule type" value="Genomic_DNA"/>
</dbReference>
<comment type="similarity">
    <text evidence="3">Belongs to the WD repeat SEC13 family.</text>
</comment>
<protein>
    <recommendedName>
        <fullName evidence="16">Nucleoporin SEH1</fullName>
    </recommendedName>
</protein>
<evidence type="ECO:0000256" key="10">
    <source>
        <dbReference type="ARBA" id="ARBA00023228"/>
    </source>
</evidence>
<keyword evidence="5 13" id="KW-0853">WD repeat</keyword>
<evidence type="ECO:0000256" key="6">
    <source>
        <dbReference type="ARBA" id="ARBA00022618"/>
    </source>
</evidence>
<dbReference type="Pfam" id="PF00400">
    <property type="entry name" value="WD40"/>
    <property type="match status" value="3"/>
</dbReference>
<evidence type="ECO:0008006" key="16">
    <source>
        <dbReference type="Google" id="ProtNLM"/>
    </source>
</evidence>
<comment type="subcellular location">
    <subcellularLocation>
        <location evidence="2">Lysosome</location>
    </subcellularLocation>
    <subcellularLocation>
        <location evidence="1">Nucleus envelope</location>
    </subcellularLocation>
</comment>
<dbReference type="InterPro" id="IPR015943">
    <property type="entry name" value="WD40/YVTN_repeat-like_dom_sf"/>
</dbReference>
<proteinExistence type="inferred from homology"/>
<evidence type="ECO:0000256" key="13">
    <source>
        <dbReference type="PROSITE-ProRule" id="PRU00221"/>
    </source>
</evidence>
<keyword evidence="7" id="KW-0677">Repeat</keyword>
<keyword evidence="10" id="KW-0458">Lysosome</keyword>
<dbReference type="GO" id="GO:0034198">
    <property type="term" value="P:cellular response to amino acid starvation"/>
    <property type="evidence" value="ECO:0007669"/>
    <property type="project" value="TreeGrafter"/>
</dbReference>
<dbReference type="PROSITE" id="PS50294">
    <property type="entry name" value="WD_REPEATS_REGION"/>
    <property type="match status" value="2"/>
</dbReference>
<evidence type="ECO:0000256" key="3">
    <source>
        <dbReference type="ARBA" id="ARBA00010102"/>
    </source>
</evidence>
<dbReference type="GO" id="GO:0031080">
    <property type="term" value="C:nuclear pore outer ring"/>
    <property type="evidence" value="ECO:0007669"/>
    <property type="project" value="TreeGrafter"/>
</dbReference>
<dbReference type="InterPro" id="IPR037363">
    <property type="entry name" value="Sec13/Seh1_fam"/>
</dbReference>
<feature type="repeat" description="WD" evidence="13">
    <location>
        <begin position="276"/>
        <end position="308"/>
    </location>
</feature>
<dbReference type="GO" id="GO:0015031">
    <property type="term" value="P:protein transport"/>
    <property type="evidence" value="ECO:0007669"/>
    <property type="project" value="UniProtKB-KW"/>
</dbReference>
<evidence type="ECO:0000256" key="9">
    <source>
        <dbReference type="ARBA" id="ARBA00022927"/>
    </source>
</evidence>
<dbReference type="GO" id="GO:0005198">
    <property type="term" value="F:structural molecule activity"/>
    <property type="evidence" value="ECO:0007669"/>
    <property type="project" value="InterPro"/>
</dbReference>
<dbReference type="PANTHER" id="PTHR11024">
    <property type="entry name" value="NUCLEAR PORE COMPLEX PROTEIN SEC13 / SEH1 FAMILY MEMBER"/>
    <property type="match status" value="1"/>
</dbReference>
<keyword evidence="9" id="KW-0653">Protein transport</keyword>
<dbReference type="Gene3D" id="2.130.10.10">
    <property type="entry name" value="YVTN repeat-like/Quinoprotein amine dehydrogenase"/>
    <property type="match status" value="1"/>
</dbReference>
<evidence type="ECO:0000256" key="2">
    <source>
        <dbReference type="ARBA" id="ARBA00004371"/>
    </source>
</evidence>
<feature type="repeat" description="WD" evidence="13">
    <location>
        <begin position="8"/>
        <end position="40"/>
    </location>
</feature>